<dbReference type="Proteomes" id="UP001065613">
    <property type="component" value="Chromosome"/>
</dbReference>
<accession>A0A977KUG1</accession>
<dbReference type="GO" id="GO:0004622">
    <property type="term" value="F:phosphatidylcholine lysophospholipase activity"/>
    <property type="evidence" value="ECO:0007669"/>
    <property type="project" value="TreeGrafter"/>
</dbReference>
<name>A0A977KUG1_9CYAN</name>
<dbReference type="InterPro" id="IPR013830">
    <property type="entry name" value="SGNH_hydro"/>
</dbReference>
<proteinExistence type="predicted"/>
<evidence type="ECO:0000313" key="2">
    <source>
        <dbReference type="EMBL" id="UXE60112.1"/>
    </source>
</evidence>
<feature type="domain" description="SGNH hydrolase-type esterase" evidence="1">
    <location>
        <begin position="24"/>
        <end position="212"/>
    </location>
</feature>
<dbReference type="AlphaFoldDB" id="A0A977KUG1"/>
<reference evidence="2" key="1">
    <citation type="submission" date="2021-04" db="EMBL/GenBank/DDBJ databases">
        <title>Genome sequence of Woronichinia naegeliana from Washington state freshwater lake bloom.</title>
        <authorList>
            <person name="Dreher T.W."/>
        </authorList>
    </citation>
    <scope>NUCLEOTIDE SEQUENCE</scope>
    <source>
        <strain evidence="2">WA131</strain>
    </source>
</reference>
<dbReference type="InterPro" id="IPR036514">
    <property type="entry name" value="SGNH_hydro_sf"/>
</dbReference>
<dbReference type="SUPFAM" id="SSF52266">
    <property type="entry name" value="SGNH hydrolase"/>
    <property type="match status" value="1"/>
</dbReference>
<sequence length="241" mass="27551">MQTISPPTLNGSVSRFEHPLKIIAMGDSLVYGYGDPIGGGWVERLRRLWMEGDGHVLYNLGIRGDRVSQVAERLELEFRYRGEIRNKVPDLLILSVGVNDSPRLGRPDGRSFTDLLLFEKQVNHLLEQAQQLCPVLFVGMVPVNESKMPFLDCFYFNHADQYKYKELSKQLCAAHNIPYLDIFDLWQQRGEAWINSHLMEDGLHPNVAGYKALLDDVLAWQPLHHKLRPVASFLQGELAVR</sequence>
<protein>
    <submittedName>
        <fullName evidence="2">GDSL-type esterase/lipase family protein</fullName>
    </submittedName>
</protein>
<dbReference type="Gene3D" id="3.40.50.1110">
    <property type="entry name" value="SGNH hydrolase"/>
    <property type="match status" value="1"/>
</dbReference>
<dbReference type="EMBL" id="CP073041">
    <property type="protein sequence ID" value="UXE60112.1"/>
    <property type="molecule type" value="Genomic_DNA"/>
</dbReference>
<dbReference type="KEGG" id="wna:KA717_31320"/>
<gene>
    <name evidence="2" type="ORF">KA717_31320</name>
</gene>
<dbReference type="InterPro" id="IPR051532">
    <property type="entry name" value="Ester_Hydrolysis_Enzymes"/>
</dbReference>
<dbReference type="PANTHER" id="PTHR30383:SF5">
    <property type="entry name" value="SGNH HYDROLASE-TYPE ESTERASE DOMAIN-CONTAINING PROTEIN"/>
    <property type="match status" value="1"/>
</dbReference>
<dbReference type="PANTHER" id="PTHR30383">
    <property type="entry name" value="THIOESTERASE 1/PROTEASE 1/LYSOPHOSPHOLIPASE L1"/>
    <property type="match status" value="1"/>
</dbReference>
<dbReference type="Pfam" id="PF13472">
    <property type="entry name" value="Lipase_GDSL_2"/>
    <property type="match status" value="1"/>
</dbReference>
<organism evidence="2">
    <name type="scientific">Woronichinia naegeliana WA131</name>
    <dbReference type="NCBI Taxonomy" id="2824559"/>
    <lineage>
        <taxon>Bacteria</taxon>
        <taxon>Bacillati</taxon>
        <taxon>Cyanobacteriota</taxon>
        <taxon>Cyanophyceae</taxon>
        <taxon>Synechococcales</taxon>
        <taxon>Coelosphaeriaceae</taxon>
        <taxon>Woronichinia</taxon>
    </lineage>
</organism>
<evidence type="ECO:0000259" key="1">
    <source>
        <dbReference type="Pfam" id="PF13472"/>
    </source>
</evidence>